<dbReference type="EMBL" id="CP141881">
    <property type="protein sequence ID" value="WRT63138.1"/>
    <property type="molecule type" value="Genomic_DNA"/>
</dbReference>
<reference evidence="2 3" key="1">
    <citation type="submission" date="2024-01" db="EMBL/GenBank/DDBJ databases">
        <title>Comparative genomics of Cryptococcus and Kwoniella reveals pathogenesis evolution and contrasting modes of karyotype evolution via chromosome fusion or intercentromeric recombination.</title>
        <authorList>
            <person name="Coelho M.A."/>
            <person name="David-Palma M."/>
            <person name="Shea T."/>
            <person name="Bowers K."/>
            <person name="McGinley-Smith S."/>
            <person name="Mohammad A.W."/>
            <person name="Gnirke A."/>
            <person name="Yurkov A.M."/>
            <person name="Nowrousian M."/>
            <person name="Sun S."/>
            <person name="Cuomo C.A."/>
            <person name="Heitman J."/>
        </authorList>
    </citation>
    <scope>NUCLEOTIDE SEQUENCE [LARGE SCALE GENOMIC DNA]</scope>
    <source>
        <strain evidence="2">CBS 11374</strain>
    </source>
</reference>
<accession>A0ABZ1CN70</accession>
<proteinExistence type="predicted"/>
<feature type="region of interest" description="Disordered" evidence="1">
    <location>
        <begin position="181"/>
        <end position="270"/>
    </location>
</feature>
<name>A0ABZ1CN70_9TREE</name>
<evidence type="ECO:0000313" key="3">
    <source>
        <dbReference type="Proteomes" id="UP001329825"/>
    </source>
</evidence>
<feature type="compositionally biased region" description="Low complexity" evidence="1">
    <location>
        <begin position="219"/>
        <end position="230"/>
    </location>
</feature>
<dbReference type="RefSeq" id="XP_062787878.1">
    <property type="nucleotide sequence ID" value="XM_062931827.1"/>
</dbReference>
<keyword evidence="3" id="KW-1185">Reference proteome</keyword>
<evidence type="ECO:0000256" key="1">
    <source>
        <dbReference type="SAM" id="MobiDB-lite"/>
    </source>
</evidence>
<protein>
    <submittedName>
        <fullName evidence="2">Uncharacterized protein</fullName>
    </submittedName>
</protein>
<evidence type="ECO:0000313" key="2">
    <source>
        <dbReference type="EMBL" id="WRT63138.1"/>
    </source>
</evidence>
<feature type="compositionally biased region" description="Basic and acidic residues" evidence="1">
    <location>
        <begin position="252"/>
        <end position="270"/>
    </location>
</feature>
<organism evidence="2 3">
    <name type="scientific">Kwoniella shivajii</name>
    <dbReference type="NCBI Taxonomy" id="564305"/>
    <lineage>
        <taxon>Eukaryota</taxon>
        <taxon>Fungi</taxon>
        <taxon>Dikarya</taxon>
        <taxon>Basidiomycota</taxon>
        <taxon>Agaricomycotina</taxon>
        <taxon>Tremellomycetes</taxon>
        <taxon>Tremellales</taxon>
        <taxon>Cryptococcaceae</taxon>
        <taxon>Kwoniella</taxon>
    </lineage>
</organism>
<feature type="compositionally biased region" description="Polar residues" evidence="1">
    <location>
        <begin position="231"/>
        <end position="242"/>
    </location>
</feature>
<dbReference type="GeneID" id="87952172"/>
<gene>
    <name evidence="2" type="ORF">IL334_000041</name>
</gene>
<sequence>MTSTDTSASTFSQSTTKKKKPRCRLRHILRDIQTEIMALESYLPATTRDGLSTLYDVTENLLKERRRTNELTKNRKYLFKRLSLSEDCSIRSIRKDFETERKERGFSRPARETKNRDLFQDWLTTSIEDKVNWTKDSWGEQIGKLTDEIEHTQLTNTTLRDDIETLKSVLEVSKSTYSKLDIGPSTTNHDYPLPASDMTPITFTDSEDPVCTRRHNHASSDPSSGPASGSNRSRIPSDTSSLEGILSSVAHTPKEVFSHRYETTDSRDLG</sequence>
<dbReference type="Proteomes" id="UP001329825">
    <property type="component" value="Chromosome 1"/>
</dbReference>